<dbReference type="Proteomes" id="UP000594263">
    <property type="component" value="Unplaced"/>
</dbReference>
<feature type="domain" description="Fungal lipase-type" evidence="2">
    <location>
        <begin position="209"/>
        <end position="367"/>
    </location>
</feature>
<keyword evidence="1" id="KW-0378">Hydrolase</keyword>
<dbReference type="InterPro" id="IPR029058">
    <property type="entry name" value="AB_hydrolase_fold"/>
</dbReference>
<dbReference type="InterPro" id="IPR044819">
    <property type="entry name" value="OBL-like"/>
</dbReference>
<dbReference type="OMA" id="IHEDEWM"/>
<dbReference type="PANTHER" id="PTHR46086:SF4">
    <property type="entry name" value="ALPHA_BETA-HYDROLASES SUPERFAMILY PROTEIN"/>
    <property type="match status" value="1"/>
</dbReference>
<evidence type="ECO:0000313" key="3">
    <source>
        <dbReference type="EnsemblPlants" id="Kaladp0011s1225.1.v1.1"/>
    </source>
</evidence>
<keyword evidence="4" id="KW-1185">Reference proteome</keyword>
<proteinExistence type="predicted"/>
<dbReference type="Gene3D" id="3.40.50.1820">
    <property type="entry name" value="alpha/beta hydrolase"/>
    <property type="match status" value="1"/>
</dbReference>
<evidence type="ECO:0000313" key="4">
    <source>
        <dbReference type="Proteomes" id="UP000594263"/>
    </source>
</evidence>
<dbReference type="Pfam" id="PF01764">
    <property type="entry name" value="Lipase_3"/>
    <property type="match status" value="1"/>
</dbReference>
<dbReference type="GO" id="GO:0004806">
    <property type="term" value="F:triacylglycerol lipase activity"/>
    <property type="evidence" value="ECO:0007669"/>
    <property type="project" value="InterPro"/>
</dbReference>
<dbReference type="Gramene" id="Kaladp0011s1225.1.v1.1">
    <property type="protein sequence ID" value="Kaladp0011s1225.1.v1.1"/>
    <property type="gene ID" value="Kaladp0011s1225.v1.1"/>
</dbReference>
<organism evidence="3 4">
    <name type="scientific">Kalanchoe fedtschenkoi</name>
    <name type="common">Lavender scallops</name>
    <name type="synonym">South American air plant</name>
    <dbReference type="NCBI Taxonomy" id="63787"/>
    <lineage>
        <taxon>Eukaryota</taxon>
        <taxon>Viridiplantae</taxon>
        <taxon>Streptophyta</taxon>
        <taxon>Embryophyta</taxon>
        <taxon>Tracheophyta</taxon>
        <taxon>Spermatophyta</taxon>
        <taxon>Magnoliopsida</taxon>
        <taxon>eudicotyledons</taxon>
        <taxon>Gunneridae</taxon>
        <taxon>Pentapetalae</taxon>
        <taxon>Saxifragales</taxon>
        <taxon>Crassulaceae</taxon>
        <taxon>Kalanchoe</taxon>
    </lineage>
</organism>
<dbReference type="PANTHER" id="PTHR46086">
    <property type="entry name" value="ALPHA/BETA-HYDROLASES SUPERFAMILY PROTEIN"/>
    <property type="match status" value="1"/>
</dbReference>
<evidence type="ECO:0000256" key="1">
    <source>
        <dbReference type="ARBA" id="ARBA00022801"/>
    </source>
</evidence>
<dbReference type="InterPro" id="IPR002921">
    <property type="entry name" value="Fungal_lipase-type"/>
</dbReference>
<dbReference type="GO" id="GO:0006629">
    <property type="term" value="P:lipid metabolic process"/>
    <property type="evidence" value="ECO:0007669"/>
    <property type="project" value="InterPro"/>
</dbReference>
<evidence type="ECO:0000259" key="2">
    <source>
        <dbReference type="Pfam" id="PF01764"/>
    </source>
</evidence>
<dbReference type="EnsemblPlants" id="Kaladp0011s1225.1.v1.1">
    <property type="protein sequence ID" value="Kaladp0011s1225.1.v1.1"/>
    <property type="gene ID" value="Kaladp0011s1225.v1.1"/>
</dbReference>
<reference evidence="3" key="1">
    <citation type="submission" date="2021-01" db="UniProtKB">
        <authorList>
            <consortium name="EnsemblPlants"/>
        </authorList>
    </citation>
    <scope>IDENTIFICATION</scope>
</reference>
<accession>A0A7N0SXJ4</accession>
<name>A0A7N0SXJ4_KALFE</name>
<protein>
    <recommendedName>
        <fullName evidence="2">Fungal lipase-type domain-containing protein</fullName>
    </recommendedName>
</protein>
<dbReference type="SUPFAM" id="SSF53474">
    <property type="entry name" value="alpha/beta-Hydrolases"/>
    <property type="match status" value="1"/>
</dbReference>
<sequence length="469" mass="55065">MAQDDKFRLGEIPRSDYFIVHADQATVFDLARLLTSKNVKRLRFIDCGEGIWFRNYSFKRRWIIFVSVVAQKVFLLLKWPSKLIGFWIEWWLNLFRINGGLLQFCIKILTGRSLKCPNKHSPDFVTLIGNLDHRVELRKSRYPSVSHLCVMASKIAYENQAFVHKIVTKKWKMVHLAFHNFYNAYTKDYTTQAFICYNKKAHPSKLIAVTFRGTSPFDADDWRTDIDLSWYEFQHIGKVHAGFLNSLGFPGTDSWPKHIDPDHPLSSSAYYTIREKLRDNLKRDEGAKFILTGHSMGGALAVLFAALLVIHEDEWMLERLEGVYTFGQPRVGDWRFGEYMNHKMMSLGVKYWRYVYCNDMVSRIPCDDKSLFFRHFGQCFYYNSLYQGKEMEEAPNKNYFSPVCFIPMFLNAIWELVRGFILPCWKGCEYKEGWFMVLYRMSGLILPGFSSHSARDYINSVRLSHHEAN</sequence>
<dbReference type="AlphaFoldDB" id="A0A7N0SXJ4"/>
<dbReference type="CDD" id="cd00519">
    <property type="entry name" value="Lipase_3"/>
    <property type="match status" value="1"/>
</dbReference>